<dbReference type="Gene3D" id="3.40.50.2300">
    <property type="match status" value="2"/>
</dbReference>
<comment type="caution">
    <text evidence="5">The sequence shown here is derived from an EMBL/GenBank/DDBJ whole genome shotgun (WGS) entry which is preliminary data.</text>
</comment>
<dbReference type="Pfam" id="PF13407">
    <property type="entry name" value="Peripla_BP_4"/>
    <property type="match status" value="1"/>
</dbReference>
<dbReference type="SUPFAM" id="SSF53822">
    <property type="entry name" value="Periplasmic binding protein-like I"/>
    <property type="match status" value="1"/>
</dbReference>
<name>A0A9X1QHU6_9BACT</name>
<comment type="similarity">
    <text evidence="2">Belongs to the bacterial solute-binding protein 2 family.</text>
</comment>
<protein>
    <submittedName>
        <fullName evidence="5">Sugar ABC transporter substrate-binding protein</fullName>
    </submittedName>
</protein>
<dbReference type="InterPro" id="IPR028082">
    <property type="entry name" value="Peripla_BP_I"/>
</dbReference>
<dbReference type="InterPro" id="IPR025997">
    <property type="entry name" value="SBP_2_dom"/>
</dbReference>
<dbReference type="PANTHER" id="PTHR46847:SF1">
    <property type="entry name" value="D-ALLOSE-BINDING PERIPLASMIC PROTEIN-RELATED"/>
    <property type="match status" value="1"/>
</dbReference>
<keyword evidence="3" id="KW-0732">Signal</keyword>
<evidence type="ECO:0000259" key="4">
    <source>
        <dbReference type="Pfam" id="PF13407"/>
    </source>
</evidence>
<dbReference type="Proteomes" id="UP001139411">
    <property type="component" value="Unassembled WGS sequence"/>
</dbReference>
<dbReference type="GO" id="GO:0030313">
    <property type="term" value="C:cell envelope"/>
    <property type="evidence" value="ECO:0007669"/>
    <property type="project" value="UniProtKB-SubCell"/>
</dbReference>
<dbReference type="EMBL" id="JAKFFV010000016">
    <property type="protein sequence ID" value="MCF2501134.1"/>
    <property type="molecule type" value="Genomic_DNA"/>
</dbReference>
<comment type="subcellular location">
    <subcellularLocation>
        <location evidence="1">Cell envelope</location>
    </subcellularLocation>
</comment>
<organism evidence="5 6">
    <name type="scientific">Dyadobacter chenhuakuii</name>
    <dbReference type="NCBI Taxonomy" id="2909339"/>
    <lineage>
        <taxon>Bacteria</taxon>
        <taxon>Pseudomonadati</taxon>
        <taxon>Bacteroidota</taxon>
        <taxon>Cytophagia</taxon>
        <taxon>Cytophagales</taxon>
        <taxon>Spirosomataceae</taxon>
        <taxon>Dyadobacter</taxon>
    </lineage>
</organism>
<gene>
    <name evidence="5" type="ORF">L0661_22620</name>
</gene>
<evidence type="ECO:0000256" key="3">
    <source>
        <dbReference type="ARBA" id="ARBA00022729"/>
    </source>
</evidence>
<dbReference type="AlphaFoldDB" id="A0A9X1QHU6"/>
<accession>A0A9X1QHU6</accession>
<evidence type="ECO:0000256" key="1">
    <source>
        <dbReference type="ARBA" id="ARBA00004196"/>
    </source>
</evidence>
<dbReference type="PROSITE" id="PS51257">
    <property type="entry name" value="PROKAR_LIPOPROTEIN"/>
    <property type="match status" value="1"/>
</dbReference>
<dbReference type="GO" id="GO:0030246">
    <property type="term" value="F:carbohydrate binding"/>
    <property type="evidence" value="ECO:0007669"/>
    <property type="project" value="UniProtKB-ARBA"/>
</dbReference>
<dbReference type="RefSeq" id="WP_235179371.1">
    <property type="nucleotide sequence ID" value="NZ_JAKFFV010000016.1"/>
</dbReference>
<proteinExistence type="inferred from homology"/>
<sequence length="315" mass="33680">MIKTTKYVLLAALALTIASCNQSGKSEGGESGSDKKLVVGATMLSMQNEFIVNVSDEMEARAKALGVELITVDAERSALKQVEQVESFIAQGVDAIIMNPCEVEASSPAVKLAMDANIPLINVNSETSAKPTAFVGSDDTESARIAMKYLAEKLGGKGNVLIMHGFMGQAAQLKRDNGAKEILKANPGMKILAEQTGEWDRAKAMSLMENWIQSYGSKINAVFAHNDEMGMGAVKALEAAGLKDKAIVISVDAIPDALQSVKKGALNATIFQNAQEQGSKAIEIAVKAAKKEQFEREVLIPFQLVTKENVGEYLK</sequence>
<dbReference type="CDD" id="cd06301">
    <property type="entry name" value="PBP1_rhizopine_binding-like"/>
    <property type="match status" value="1"/>
</dbReference>
<evidence type="ECO:0000256" key="2">
    <source>
        <dbReference type="ARBA" id="ARBA00007639"/>
    </source>
</evidence>
<reference evidence="5" key="1">
    <citation type="submission" date="2022-01" db="EMBL/GenBank/DDBJ databases">
        <title>Novel species in genus Dyadobacter.</title>
        <authorList>
            <person name="Ma C."/>
        </authorList>
    </citation>
    <scope>NUCLEOTIDE SEQUENCE</scope>
    <source>
        <strain evidence="5">CY357</strain>
    </source>
</reference>
<evidence type="ECO:0000313" key="6">
    <source>
        <dbReference type="Proteomes" id="UP001139411"/>
    </source>
</evidence>
<evidence type="ECO:0000313" key="5">
    <source>
        <dbReference type="EMBL" id="MCF2501134.1"/>
    </source>
</evidence>
<dbReference type="PANTHER" id="PTHR46847">
    <property type="entry name" value="D-ALLOSE-BINDING PERIPLASMIC PROTEIN-RELATED"/>
    <property type="match status" value="1"/>
</dbReference>
<feature type="domain" description="Periplasmic binding protein" evidence="4">
    <location>
        <begin position="42"/>
        <end position="292"/>
    </location>
</feature>